<organism evidence="1 2">
    <name type="scientific">Megalops atlanticus</name>
    <name type="common">Tarpon</name>
    <name type="synonym">Clupea gigantea</name>
    <dbReference type="NCBI Taxonomy" id="7932"/>
    <lineage>
        <taxon>Eukaryota</taxon>
        <taxon>Metazoa</taxon>
        <taxon>Chordata</taxon>
        <taxon>Craniata</taxon>
        <taxon>Vertebrata</taxon>
        <taxon>Euteleostomi</taxon>
        <taxon>Actinopterygii</taxon>
        <taxon>Neopterygii</taxon>
        <taxon>Teleostei</taxon>
        <taxon>Elopiformes</taxon>
        <taxon>Megalopidae</taxon>
        <taxon>Megalops</taxon>
    </lineage>
</organism>
<dbReference type="Proteomes" id="UP001046870">
    <property type="component" value="Chromosome 13"/>
</dbReference>
<protein>
    <submittedName>
        <fullName evidence="1">Uncharacterized protein</fullName>
    </submittedName>
</protein>
<accession>A0A9D3PPV4</accession>
<dbReference type="AlphaFoldDB" id="A0A9D3PPV4"/>
<name>A0A9D3PPV4_MEGAT</name>
<reference evidence="1" key="1">
    <citation type="submission" date="2021-01" db="EMBL/GenBank/DDBJ databases">
        <authorList>
            <person name="Zahm M."/>
            <person name="Roques C."/>
            <person name="Cabau C."/>
            <person name="Klopp C."/>
            <person name="Donnadieu C."/>
            <person name="Jouanno E."/>
            <person name="Lampietro C."/>
            <person name="Louis A."/>
            <person name="Herpin A."/>
            <person name="Echchiki A."/>
            <person name="Berthelot C."/>
            <person name="Parey E."/>
            <person name="Roest-Crollius H."/>
            <person name="Braasch I."/>
            <person name="Postlethwait J."/>
            <person name="Bobe J."/>
            <person name="Montfort J."/>
            <person name="Bouchez O."/>
            <person name="Begum T."/>
            <person name="Mejri S."/>
            <person name="Adams A."/>
            <person name="Chen W.-J."/>
            <person name="Guiguen Y."/>
        </authorList>
    </citation>
    <scope>NUCLEOTIDE SEQUENCE</scope>
    <source>
        <strain evidence="1">YG-15Mar2019-1</strain>
        <tissue evidence="1">Brain</tissue>
    </source>
</reference>
<dbReference type="EMBL" id="JAFDVH010000013">
    <property type="protein sequence ID" value="KAG7465718.1"/>
    <property type="molecule type" value="Genomic_DNA"/>
</dbReference>
<proteinExistence type="predicted"/>
<gene>
    <name evidence="1" type="ORF">MATL_G00156490</name>
</gene>
<comment type="caution">
    <text evidence="1">The sequence shown here is derived from an EMBL/GenBank/DDBJ whole genome shotgun (WGS) entry which is preliminary data.</text>
</comment>
<evidence type="ECO:0000313" key="2">
    <source>
        <dbReference type="Proteomes" id="UP001046870"/>
    </source>
</evidence>
<sequence>MVKPAKSRCERTVTTPHLRIRERPGGTPGILKLVAKFLSGTIAGRLPITCGFCTLNDLKDKVYMLGIK</sequence>
<keyword evidence="2" id="KW-1185">Reference proteome</keyword>
<evidence type="ECO:0000313" key="1">
    <source>
        <dbReference type="EMBL" id="KAG7465718.1"/>
    </source>
</evidence>